<proteinExistence type="predicted"/>
<dbReference type="SUPFAM" id="SSF53335">
    <property type="entry name" value="S-adenosyl-L-methionine-dependent methyltransferases"/>
    <property type="match status" value="1"/>
</dbReference>
<dbReference type="EMBL" id="JACCKD010000002">
    <property type="protein sequence ID" value="MBA0125114.1"/>
    <property type="molecule type" value="Genomic_DNA"/>
</dbReference>
<dbReference type="Pfam" id="PF13847">
    <property type="entry name" value="Methyltransf_31"/>
    <property type="match status" value="1"/>
</dbReference>
<name>A0A837ZY64_9PSEU</name>
<sequence>MRGPVARRPAVERKLTAGADVADLGCGCGASTILLAEAFPNSRFVGYDCRETSIETARRRAAESGVPDRVRFEVASADAYPGVYDVVTFFDFPLDTGDPASVARHVLDSLQQDGTWMIVEPRTANRARDGPDPTGCLSEAVSTLVRARALPECSGRMTIGTPVGSAGLDDVLRTAGFTRVRAAAHAPCHVVLEARP</sequence>
<dbReference type="GO" id="GO:0032259">
    <property type="term" value="P:methylation"/>
    <property type="evidence" value="ECO:0007669"/>
    <property type="project" value="UniProtKB-KW"/>
</dbReference>
<keyword evidence="3" id="KW-1185">Reference proteome</keyword>
<comment type="caution">
    <text evidence="2">The sequence shown here is derived from an EMBL/GenBank/DDBJ whole genome shotgun (WGS) entry which is preliminary data.</text>
</comment>
<keyword evidence="2" id="KW-0808">Transferase</keyword>
<feature type="domain" description="Methyltransferase" evidence="1">
    <location>
        <begin position="17"/>
        <end position="124"/>
    </location>
</feature>
<dbReference type="PANTHER" id="PTHR45128">
    <property type="entry name" value="METHYLTRANSFERASE TYPE 11"/>
    <property type="match status" value="1"/>
</dbReference>
<evidence type="ECO:0000313" key="2">
    <source>
        <dbReference type="EMBL" id="MBA0125114.1"/>
    </source>
</evidence>
<organism evidence="2 3">
    <name type="scientific">Haloechinothrix aidingensis</name>
    <dbReference type="NCBI Taxonomy" id="2752311"/>
    <lineage>
        <taxon>Bacteria</taxon>
        <taxon>Bacillati</taxon>
        <taxon>Actinomycetota</taxon>
        <taxon>Actinomycetes</taxon>
        <taxon>Pseudonocardiales</taxon>
        <taxon>Pseudonocardiaceae</taxon>
        <taxon>Haloechinothrix</taxon>
    </lineage>
</organism>
<dbReference type="CDD" id="cd02440">
    <property type="entry name" value="AdoMet_MTases"/>
    <property type="match status" value="1"/>
</dbReference>
<protein>
    <submittedName>
        <fullName evidence="2">Class I SAM-dependent methyltransferase</fullName>
    </submittedName>
</protein>
<dbReference type="InterPro" id="IPR025714">
    <property type="entry name" value="Methyltranfer_dom"/>
</dbReference>
<dbReference type="GO" id="GO:0008168">
    <property type="term" value="F:methyltransferase activity"/>
    <property type="evidence" value="ECO:0007669"/>
    <property type="project" value="UniProtKB-KW"/>
</dbReference>
<dbReference type="InterPro" id="IPR053173">
    <property type="entry name" value="SAM-binding_MTase"/>
</dbReference>
<evidence type="ECO:0000313" key="3">
    <source>
        <dbReference type="Proteomes" id="UP000582974"/>
    </source>
</evidence>
<dbReference type="PANTHER" id="PTHR45128:SF2">
    <property type="entry name" value="METHYLTRANSFERASE DOMAIN-CONTAINING PROTEIN"/>
    <property type="match status" value="1"/>
</dbReference>
<dbReference type="RefSeq" id="WP_180891955.1">
    <property type="nucleotide sequence ID" value="NZ_JACCKD010000002.1"/>
</dbReference>
<dbReference type="GO" id="GO:0004812">
    <property type="term" value="F:aminoacyl-tRNA ligase activity"/>
    <property type="evidence" value="ECO:0007669"/>
    <property type="project" value="InterPro"/>
</dbReference>
<dbReference type="Gene3D" id="3.40.50.150">
    <property type="entry name" value="Vaccinia Virus protein VP39"/>
    <property type="match status" value="1"/>
</dbReference>
<dbReference type="GO" id="GO:0005524">
    <property type="term" value="F:ATP binding"/>
    <property type="evidence" value="ECO:0007669"/>
    <property type="project" value="InterPro"/>
</dbReference>
<evidence type="ECO:0000259" key="1">
    <source>
        <dbReference type="Pfam" id="PF13847"/>
    </source>
</evidence>
<gene>
    <name evidence="2" type="ORF">H0B56_06125</name>
</gene>
<accession>A0A837ZY64</accession>
<dbReference type="InterPro" id="IPR029063">
    <property type="entry name" value="SAM-dependent_MTases_sf"/>
</dbReference>
<reference evidence="2 3" key="1">
    <citation type="submission" date="2020-07" db="EMBL/GenBank/DDBJ databases">
        <title>Genome of Haloechinothrix sp.</title>
        <authorList>
            <person name="Tang S.-K."/>
            <person name="Yang L."/>
            <person name="Zhu W.-Y."/>
        </authorList>
    </citation>
    <scope>NUCLEOTIDE SEQUENCE [LARGE SCALE GENOMIC DNA]</scope>
    <source>
        <strain evidence="2 3">YIM 98757</strain>
    </source>
</reference>
<dbReference type="AlphaFoldDB" id="A0A837ZY64"/>
<dbReference type="Proteomes" id="UP000582974">
    <property type="component" value="Unassembled WGS sequence"/>
</dbReference>
<dbReference type="PROSITE" id="PS00178">
    <property type="entry name" value="AA_TRNA_LIGASE_I"/>
    <property type="match status" value="1"/>
</dbReference>
<dbReference type="InterPro" id="IPR001412">
    <property type="entry name" value="aa-tRNA-synth_I_CS"/>
</dbReference>
<dbReference type="GO" id="GO:0006418">
    <property type="term" value="P:tRNA aminoacylation for protein translation"/>
    <property type="evidence" value="ECO:0007669"/>
    <property type="project" value="InterPro"/>
</dbReference>
<keyword evidence="2" id="KW-0489">Methyltransferase</keyword>